<keyword evidence="2" id="KW-0238">DNA-binding</keyword>
<evidence type="ECO:0000313" key="6">
    <source>
        <dbReference type="Proteomes" id="UP000065261"/>
    </source>
</evidence>
<dbReference type="PANTHER" id="PTHR42756">
    <property type="entry name" value="TRANSCRIPTIONAL REGULATOR, MARR"/>
    <property type="match status" value="1"/>
</dbReference>
<protein>
    <recommendedName>
        <fullName evidence="4">HTH marR-type domain-containing protein</fullName>
    </recommendedName>
</protein>
<dbReference type="GO" id="GO:0003677">
    <property type="term" value="F:DNA binding"/>
    <property type="evidence" value="ECO:0007669"/>
    <property type="project" value="UniProtKB-KW"/>
</dbReference>
<evidence type="ECO:0000256" key="2">
    <source>
        <dbReference type="ARBA" id="ARBA00023125"/>
    </source>
</evidence>
<dbReference type="EMBL" id="CP011035">
    <property type="protein sequence ID" value="ALS35197.1"/>
    <property type="molecule type" value="Genomic_DNA"/>
</dbReference>
<dbReference type="KEGG" id="ptn:PTRA_b0772"/>
<reference evidence="5 6" key="1">
    <citation type="submission" date="2015-03" db="EMBL/GenBank/DDBJ databases">
        <authorList>
            <person name="Murphy D."/>
        </authorList>
    </citation>
    <scope>NUCLEOTIDE SEQUENCE [LARGE SCALE GENOMIC DNA]</scope>
    <source>
        <strain evidence="5 6">KMM 520</strain>
    </source>
</reference>
<evidence type="ECO:0000259" key="4">
    <source>
        <dbReference type="PROSITE" id="PS50995"/>
    </source>
</evidence>
<dbReference type="AlphaFoldDB" id="A0A0U2VBX3"/>
<dbReference type="PATRIC" id="fig|1315283.4.peg.3788"/>
<feature type="domain" description="HTH marR-type" evidence="4">
    <location>
        <begin position="31"/>
        <end position="165"/>
    </location>
</feature>
<evidence type="ECO:0000313" key="5">
    <source>
        <dbReference type="EMBL" id="ALS35197.1"/>
    </source>
</evidence>
<dbReference type="GO" id="GO:0003700">
    <property type="term" value="F:DNA-binding transcription factor activity"/>
    <property type="evidence" value="ECO:0007669"/>
    <property type="project" value="InterPro"/>
</dbReference>
<dbReference type="Pfam" id="PF12802">
    <property type="entry name" value="MarR_2"/>
    <property type="match status" value="1"/>
</dbReference>
<dbReference type="Proteomes" id="UP000065261">
    <property type="component" value="Chromosome II"/>
</dbReference>
<dbReference type="PROSITE" id="PS50995">
    <property type="entry name" value="HTH_MARR_2"/>
    <property type="match status" value="1"/>
</dbReference>
<dbReference type="InterPro" id="IPR000835">
    <property type="entry name" value="HTH_MarR-typ"/>
</dbReference>
<dbReference type="InterPro" id="IPR036388">
    <property type="entry name" value="WH-like_DNA-bd_sf"/>
</dbReference>
<organism evidence="5">
    <name type="scientific">Pseudoalteromonas translucida KMM 520</name>
    <dbReference type="NCBI Taxonomy" id="1315283"/>
    <lineage>
        <taxon>Bacteria</taxon>
        <taxon>Pseudomonadati</taxon>
        <taxon>Pseudomonadota</taxon>
        <taxon>Gammaproteobacteria</taxon>
        <taxon>Alteromonadales</taxon>
        <taxon>Pseudoalteromonadaceae</taxon>
        <taxon>Pseudoalteromonas</taxon>
    </lineage>
</organism>
<proteinExistence type="predicted"/>
<name>A0A0U2VBX3_9GAMM</name>
<dbReference type="InterPro" id="IPR036390">
    <property type="entry name" value="WH_DNA-bd_sf"/>
</dbReference>
<dbReference type="SUPFAM" id="SSF46785">
    <property type="entry name" value="Winged helix' DNA-binding domain"/>
    <property type="match status" value="1"/>
</dbReference>
<dbReference type="Gene3D" id="1.10.10.10">
    <property type="entry name" value="Winged helix-like DNA-binding domain superfamily/Winged helix DNA-binding domain"/>
    <property type="match status" value="1"/>
</dbReference>
<keyword evidence="3" id="KW-0804">Transcription</keyword>
<gene>
    <name evidence="5" type="ORF">PTRA_b0772</name>
</gene>
<keyword evidence="1" id="KW-0805">Transcription regulation</keyword>
<evidence type="ECO:0000256" key="1">
    <source>
        <dbReference type="ARBA" id="ARBA00023015"/>
    </source>
</evidence>
<dbReference type="SMART" id="SM00347">
    <property type="entry name" value="HTH_MARR"/>
    <property type="match status" value="1"/>
</dbReference>
<dbReference type="PANTHER" id="PTHR42756:SF1">
    <property type="entry name" value="TRANSCRIPTIONAL REPRESSOR OF EMRAB OPERON"/>
    <property type="match status" value="1"/>
</dbReference>
<accession>A0A0U2VBX3</accession>
<evidence type="ECO:0000256" key="3">
    <source>
        <dbReference type="ARBA" id="ARBA00023163"/>
    </source>
</evidence>
<sequence>MQQHLHNAPLVDKINYSNLIDIVNYLVTTMKSSLPNTLFMLMQSYRVTTRDAINANDLGLNAMHVRCLHIIAATPQCTANDIVTQTQRDKAQIARLIKELLALNLINKCASEHDKRCFIVSFTASGTALFNKLLSAERQVNEQMCKNLNSTQIKDFLNTAQTMIKNMQ</sequence>